<keyword evidence="2" id="KW-1185">Reference proteome</keyword>
<evidence type="ECO:0000313" key="2">
    <source>
        <dbReference type="Proteomes" id="UP001182556"/>
    </source>
</evidence>
<dbReference type="EMBL" id="JAODAN010000006">
    <property type="protein sequence ID" value="KAK1923763.1"/>
    <property type="molecule type" value="Genomic_DNA"/>
</dbReference>
<protein>
    <submittedName>
        <fullName evidence="1">Uncharacterized protein</fullName>
    </submittedName>
</protein>
<proteinExistence type="predicted"/>
<sequence length="169" mass="18795">MTLSPGSFHQRIRAWEIVRAIDPVLTTAVPLVVASSRRATMARRHPWTSGGSDESRAHSCLSLSSSGGSLNRALYIVDRPVRRSVVFISSLLPLFTSFGLHALSLHFAPPIFTVCCAAIPYVRRGGARRILNPSDALSHHRFSLSHPFLHIYACHSSLKRWPVETRLFL</sequence>
<organism evidence="1 2">
    <name type="scientific">Papiliotrema laurentii</name>
    <name type="common">Cryptococcus laurentii</name>
    <dbReference type="NCBI Taxonomy" id="5418"/>
    <lineage>
        <taxon>Eukaryota</taxon>
        <taxon>Fungi</taxon>
        <taxon>Dikarya</taxon>
        <taxon>Basidiomycota</taxon>
        <taxon>Agaricomycotina</taxon>
        <taxon>Tremellomycetes</taxon>
        <taxon>Tremellales</taxon>
        <taxon>Rhynchogastremaceae</taxon>
        <taxon>Papiliotrema</taxon>
    </lineage>
</organism>
<dbReference type="Proteomes" id="UP001182556">
    <property type="component" value="Unassembled WGS sequence"/>
</dbReference>
<reference evidence="1" key="1">
    <citation type="submission" date="2023-02" db="EMBL/GenBank/DDBJ databases">
        <title>Identification and recombinant expression of a fungal hydrolase from Papiliotrema laurentii that hydrolyzes apple cutin and clears colloidal polyester polyurethane.</title>
        <authorList>
            <consortium name="DOE Joint Genome Institute"/>
            <person name="Roman V.A."/>
            <person name="Bojanowski C."/>
            <person name="Crable B.R."/>
            <person name="Wagner D.N."/>
            <person name="Hung C.S."/>
            <person name="Nadeau L.J."/>
            <person name="Schratz L."/>
            <person name="Haridas S."/>
            <person name="Pangilinan J."/>
            <person name="Lipzen A."/>
            <person name="Na H."/>
            <person name="Yan M."/>
            <person name="Ng V."/>
            <person name="Grigoriev I.V."/>
            <person name="Spatafora J.W."/>
            <person name="Barlow D."/>
            <person name="Biffinger J."/>
            <person name="Kelley-Loughnane N."/>
            <person name="Varaljay V.A."/>
            <person name="Crookes-Goodson W.J."/>
        </authorList>
    </citation>
    <scope>NUCLEOTIDE SEQUENCE</scope>
    <source>
        <strain evidence="1">5307AH</strain>
    </source>
</reference>
<comment type="caution">
    <text evidence="1">The sequence shown here is derived from an EMBL/GenBank/DDBJ whole genome shotgun (WGS) entry which is preliminary data.</text>
</comment>
<dbReference type="AlphaFoldDB" id="A0AAD9D0H1"/>
<name>A0AAD9D0H1_PAPLA</name>
<accession>A0AAD9D0H1</accession>
<gene>
    <name evidence="1" type="ORF">DB88DRAFT_312065</name>
</gene>
<evidence type="ECO:0000313" key="1">
    <source>
        <dbReference type="EMBL" id="KAK1923763.1"/>
    </source>
</evidence>